<dbReference type="Pfam" id="PF09839">
    <property type="entry name" value="DUF2066"/>
    <property type="match status" value="1"/>
</dbReference>
<feature type="signal peptide" evidence="1">
    <location>
        <begin position="1"/>
        <end position="24"/>
    </location>
</feature>
<evidence type="ECO:0000313" key="2">
    <source>
        <dbReference type="EMBL" id="CAH9064359.1"/>
    </source>
</evidence>
<sequence>MNDLPVYRLLISALSIFFCVSVSAVEVTDLYQDILVVEDKSRDTRLDASRKALLNVLVKVSGDKSADENRVAKQRTKDISDYMLKFEYDERIPGTLKLLVKFEARKIDALIKELNLPLWGMQRPLVAIWLGIEDNRQRELVTQESYPQLEQLIYDKASRRGLPVVVPLLDLQDRRLVGVPEVWGNFSEPVEEASKRYSAERSITARMYQEFNSDNWVLDWRFTNDEMFESNRIIGYRQQIVAQMIDDLAQGLAGEYAIDPNAYYEQRTANLTLKGTESFVDIELAKRRLMNLSVVTQAVILRKTPDSVEFELHHTGTVSDLKKALGLDNAFKDYVDPRAFYHIVDEQSLEYQWVVN</sequence>
<dbReference type="InterPro" id="IPR018642">
    <property type="entry name" value="DUF2066"/>
</dbReference>
<gene>
    <name evidence="2" type="ORF">PSEHALCIP103_03120</name>
</gene>
<evidence type="ECO:0008006" key="4">
    <source>
        <dbReference type="Google" id="ProtNLM"/>
    </source>
</evidence>
<reference evidence="2" key="1">
    <citation type="submission" date="2022-07" db="EMBL/GenBank/DDBJ databases">
        <authorList>
            <person name="Criscuolo A."/>
        </authorList>
    </citation>
    <scope>NUCLEOTIDE SEQUENCE</scope>
    <source>
        <strain evidence="2">CIP103197</strain>
    </source>
</reference>
<proteinExistence type="predicted"/>
<keyword evidence="3" id="KW-1185">Reference proteome</keyword>
<name>A0A9W4R329_PSEHA</name>
<dbReference type="Proteomes" id="UP001152447">
    <property type="component" value="Unassembled WGS sequence"/>
</dbReference>
<evidence type="ECO:0000313" key="3">
    <source>
        <dbReference type="Proteomes" id="UP001152447"/>
    </source>
</evidence>
<feature type="chain" id="PRO_5040750052" description="DUF2066 domain-containing protein" evidence="1">
    <location>
        <begin position="25"/>
        <end position="356"/>
    </location>
</feature>
<evidence type="ECO:0000256" key="1">
    <source>
        <dbReference type="SAM" id="SignalP"/>
    </source>
</evidence>
<organism evidence="2 3">
    <name type="scientific">Pseudoalteromonas haloplanktis</name>
    <name type="common">Alteromonas haloplanktis</name>
    <dbReference type="NCBI Taxonomy" id="228"/>
    <lineage>
        <taxon>Bacteria</taxon>
        <taxon>Pseudomonadati</taxon>
        <taxon>Pseudomonadota</taxon>
        <taxon>Gammaproteobacteria</taxon>
        <taxon>Alteromonadales</taxon>
        <taxon>Pseudoalteromonadaceae</taxon>
        <taxon>Pseudoalteromonas</taxon>
    </lineage>
</organism>
<comment type="caution">
    <text evidence="2">The sequence shown here is derived from an EMBL/GenBank/DDBJ whole genome shotgun (WGS) entry which is preliminary data.</text>
</comment>
<keyword evidence="1" id="KW-0732">Signal</keyword>
<accession>A0A9W4R329</accession>
<protein>
    <recommendedName>
        <fullName evidence="4">DUF2066 domain-containing protein</fullName>
    </recommendedName>
</protein>
<dbReference type="EMBL" id="CAMAPB010000056">
    <property type="protein sequence ID" value="CAH9064359.1"/>
    <property type="molecule type" value="Genomic_DNA"/>
</dbReference>
<dbReference type="AlphaFoldDB" id="A0A9W4R329"/>